<feature type="region of interest" description="Disordered" evidence="1">
    <location>
        <begin position="1"/>
        <end position="22"/>
    </location>
</feature>
<comment type="caution">
    <text evidence="2">The sequence shown here is derived from an EMBL/GenBank/DDBJ whole genome shotgun (WGS) entry which is preliminary data.</text>
</comment>
<dbReference type="RefSeq" id="WP_125578779.1">
    <property type="nucleotide sequence ID" value="NZ_JBHTOF010000077.1"/>
</dbReference>
<dbReference type="EMBL" id="JBHTOF010000077">
    <property type="protein sequence ID" value="MFD1465711.1"/>
    <property type="molecule type" value="Genomic_DNA"/>
</dbReference>
<dbReference type="Proteomes" id="UP001597244">
    <property type="component" value="Unassembled WGS sequence"/>
</dbReference>
<gene>
    <name evidence="2" type="ORF">ACFQ4L_06420</name>
</gene>
<protein>
    <submittedName>
        <fullName evidence="2">Uncharacterized protein</fullName>
    </submittedName>
</protein>
<evidence type="ECO:0000313" key="3">
    <source>
        <dbReference type="Proteomes" id="UP001597244"/>
    </source>
</evidence>
<keyword evidence="3" id="KW-1185">Reference proteome</keyword>
<name>A0ABW4DQK2_9LACO</name>
<reference evidence="3" key="1">
    <citation type="journal article" date="2019" name="Int. J. Syst. Evol. Microbiol.">
        <title>The Global Catalogue of Microorganisms (GCM) 10K type strain sequencing project: providing services to taxonomists for standard genome sequencing and annotation.</title>
        <authorList>
            <consortium name="The Broad Institute Genomics Platform"/>
            <consortium name="The Broad Institute Genome Sequencing Center for Infectious Disease"/>
            <person name="Wu L."/>
            <person name="Ma J."/>
        </authorList>
    </citation>
    <scope>NUCLEOTIDE SEQUENCE [LARGE SCALE GENOMIC DNA]</scope>
    <source>
        <strain evidence="3">CCM 8951</strain>
    </source>
</reference>
<accession>A0ABW4DQK2</accession>
<organism evidence="2 3">
    <name type="scientific">Lapidilactobacillus mulanensis</name>
    <dbReference type="NCBI Taxonomy" id="2485999"/>
    <lineage>
        <taxon>Bacteria</taxon>
        <taxon>Bacillati</taxon>
        <taxon>Bacillota</taxon>
        <taxon>Bacilli</taxon>
        <taxon>Lactobacillales</taxon>
        <taxon>Lactobacillaceae</taxon>
        <taxon>Lapidilactobacillus</taxon>
    </lineage>
</organism>
<proteinExistence type="predicted"/>
<sequence length="271" mass="31204">MTDQNRNSESTEANDLGELNTQPLIKPVDYTQHQQEEPTTELVPKVREVKWDDLELQLQDLDQQRIKKAALLRQALQKARTQAKFQLQQLPDLVLNKTPTAEQRHYWQQRLQTINETLMKWFQTTAMADEIYFSPTLRYYLVISAENADNALEDKLRRFLTERELELTVISQAELDDLLAQTSTVAKATAVIMPLSEALNAKVNQQSRYHFQLIPFISQSDLAMTQFTELLAYPQSFFGAIVEKEAIETKIQRFLGDQLPITVLPIGASDH</sequence>
<evidence type="ECO:0000256" key="1">
    <source>
        <dbReference type="SAM" id="MobiDB-lite"/>
    </source>
</evidence>
<evidence type="ECO:0000313" key="2">
    <source>
        <dbReference type="EMBL" id="MFD1465711.1"/>
    </source>
</evidence>